<sequence>MELGTSYSERPAVSHTFIRPAKSLNRVKVEHKGWAEQRMIQRLEVVQSVLGDLQEATECTGLKKLVGVARDAETALSLFHLPDSHGQSIPEKIDVDPVAKSLYPEDAPSDMLPLACKGDGNLLFDVASILLVGNTSLSLELQVRTVVEMLLRKHYYLNGMIDSKVMLQAAKFSLCTEESAEKMNLPMAVLEAIFDADVKATCFPGTYANMWHIYALASVLQCNIYSIYPMYNLKIRPYFNRLIRPRSRPPDSCMATLHIMWSGELQSQSVFKPQHFLPVVQIGMLHTEGEDQGCASPLKTLELLSQDPQISYSSLKDRYNITKSTFYRWKRQTQEHRKKSATRYEAKHFLQMCFLEGNLLPLNQFKEFFPEISRSTYYAWKHELLQMGDSVVPVGGKHLDELEPEDYSPQGKDSPNVQVGQPQQNMQLMVGEKLAGDRAQNFAYMQEAKRRLQQCIAMNNLLPYRHFKKSFPGISRSTYYNWRREALLANPGFKDALGSSEDSLDAEKMPIPNGQTSTAILGSSSPVCDFKPRRPVETNSHMLSNERKKMRDRAKKFVRQLNVSFSTFRVKFPSISPSFFWLWKKSSAAKTSNKSLDWSLGLGLSLLSPSPLCEPSMTDNRALAPLSKGNGQLAKSPLSPYNATISSTYSFPEGCADEQVFLMDVVALANFKAKAKLFLQQRFEEKAFPTFKEFRSYFPLTPRSTYYMWKRALHHGLSLVHA</sequence>
<organism evidence="3 4">
    <name type="scientific">Polypterus senegalus</name>
    <name type="common">Senegal bichir</name>
    <dbReference type="NCBI Taxonomy" id="55291"/>
    <lineage>
        <taxon>Eukaryota</taxon>
        <taxon>Metazoa</taxon>
        <taxon>Chordata</taxon>
        <taxon>Craniata</taxon>
        <taxon>Vertebrata</taxon>
        <taxon>Euteleostomi</taxon>
        <taxon>Actinopterygii</taxon>
        <taxon>Polypteriformes</taxon>
        <taxon>Polypteridae</taxon>
        <taxon>Polypterus</taxon>
    </lineage>
</organism>
<name>A0A8X7WZE1_POLSE</name>
<dbReference type="InterPro" id="IPR038822">
    <property type="entry name" value="Vertnin-like"/>
</dbReference>
<proteinExistence type="inferred from homology"/>
<comment type="caution">
    <text evidence="3">The sequence shown here is derived from an EMBL/GenBank/DDBJ whole genome shotgun (WGS) entry which is preliminary data.</text>
</comment>
<dbReference type="CDD" id="cd22791">
    <property type="entry name" value="OTU_VRTN"/>
    <property type="match status" value="1"/>
</dbReference>
<dbReference type="InterPro" id="IPR047273">
    <property type="entry name" value="VRTN_OTU_dom"/>
</dbReference>
<dbReference type="EMBL" id="JAATIS010008546">
    <property type="protein sequence ID" value="KAG2457712.1"/>
    <property type="molecule type" value="Genomic_DNA"/>
</dbReference>
<reference evidence="3 4" key="1">
    <citation type="journal article" date="2021" name="Cell">
        <title>Tracing the genetic footprints of vertebrate landing in non-teleost ray-finned fishes.</title>
        <authorList>
            <person name="Bi X."/>
            <person name="Wang K."/>
            <person name="Yang L."/>
            <person name="Pan H."/>
            <person name="Jiang H."/>
            <person name="Wei Q."/>
            <person name="Fang M."/>
            <person name="Yu H."/>
            <person name="Zhu C."/>
            <person name="Cai Y."/>
            <person name="He Y."/>
            <person name="Gan X."/>
            <person name="Zeng H."/>
            <person name="Yu D."/>
            <person name="Zhu Y."/>
            <person name="Jiang H."/>
            <person name="Qiu Q."/>
            <person name="Yang H."/>
            <person name="Zhang Y.E."/>
            <person name="Wang W."/>
            <person name="Zhu M."/>
            <person name="He S."/>
            <person name="Zhang G."/>
        </authorList>
    </citation>
    <scope>NUCLEOTIDE SEQUENCE [LARGE SCALE GENOMIC DNA]</scope>
    <source>
        <strain evidence="3">Bchr_013</strain>
    </source>
</reference>
<protein>
    <recommendedName>
        <fullName evidence="2">Vertnin</fullName>
    </recommendedName>
</protein>
<feature type="non-terminal residue" evidence="3">
    <location>
        <position position="1"/>
    </location>
</feature>
<dbReference type="GO" id="GO:0000785">
    <property type="term" value="C:chromatin"/>
    <property type="evidence" value="ECO:0007669"/>
    <property type="project" value="TreeGrafter"/>
</dbReference>
<comment type="similarity">
    <text evidence="1">Belongs to the vertnin family.</text>
</comment>
<keyword evidence="4" id="KW-1185">Reference proteome</keyword>
<evidence type="ECO:0000313" key="3">
    <source>
        <dbReference type="EMBL" id="KAG2457712.1"/>
    </source>
</evidence>
<gene>
    <name evidence="3" type="primary">Vrtn</name>
    <name evidence="3" type="ORF">GTO96_0012102</name>
</gene>
<evidence type="ECO:0000313" key="4">
    <source>
        <dbReference type="Proteomes" id="UP000886611"/>
    </source>
</evidence>
<accession>A0A8X7WZE1</accession>
<dbReference type="AlphaFoldDB" id="A0A8X7WZE1"/>
<feature type="non-terminal residue" evidence="3">
    <location>
        <position position="722"/>
    </location>
</feature>
<evidence type="ECO:0000256" key="2">
    <source>
        <dbReference type="ARBA" id="ARBA00020188"/>
    </source>
</evidence>
<dbReference type="GO" id="GO:0006357">
    <property type="term" value="P:regulation of transcription by RNA polymerase II"/>
    <property type="evidence" value="ECO:0007669"/>
    <property type="project" value="TreeGrafter"/>
</dbReference>
<dbReference type="Proteomes" id="UP000886611">
    <property type="component" value="Unassembled WGS sequence"/>
</dbReference>
<evidence type="ECO:0000256" key="1">
    <source>
        <dbReference type="ARBA" id="ARBA00007290"/>
    </source>
</evidence>
<dbReference type="PANTHER" id="PTHR16081:SF0">
    <property type="entry name" value="VERTNIN"/>
    <property type="match status" value="1"/>
</dbReference>
<dbReference type="PANTHER" id="PTHR16081">
    <property type="entry name" value="VERTNIN"/>
    <property type="match status" value="1"/>
</dbReference>